<proteinExistence type="predicted"/>
<reference evidence="2 3" key="1">
    <citation type="journal article" date="2015" name="Appl. Environ. Microbiol.">
        <title>Aerobic and Anaerobic Thiosulfate Oxidation by a Cold-Adapted, Subglacial Chemoautotroph.</title>
        <authorList>
            <person name="Harrold Z.R."/>
            <person name="Skidmore M.L."/>
            <person name="Hamilton T.L."/>
            <person name="Desch L."/>
            <person name="Amada K."/>
            <person name="van Gelder W."/>
            <person name="Glover K."/>
            <person name="Roden E.E."/>
            <person name="Boyd E.S."/>
        </authorList>
    </citation>
    <scope>NUCLEOTIDE SEQUENCE [LARGE SCALE GENOMIC DNA]</scope>
    <source>
        <strain evidence="2 3">RG</strain>
    </source>
</reference>
<dbReference type="RefSeq" id="WP_059758824.1">
    <property type="nucleotide sequence ID" value="NZ_LDUG01000053.1"/>
</dbReference>
<dbReference type="EMBL" id="LDUG01000053">
    <property type="protein sequence ID" value="KVW92744.1"/>
    <property type="molecule type" value="Genomic_DNA"/>
</dbReference>
<organism evidence="2 3">
    <name type="scientific">Thiobacillus denitrificans</name>
    <dbReference type="NCBI Taxonomy" id="36861"/>
    <lineage>
        <taxon>Bacteria</taxon>
        <taxon>Pseudomonadati</taxon>
        <taxon>Pseudomonadota</taxon>
        <taxon>Betaproteobacteria</taxon>
        <taxon>Nitrosomonadales</taxon>
        <taxon>Thiobacillaceae</taxon>
        <taxon>Thiobacillus</taxon>
    </lineage>
</organism>
<feature type="region of interest" description="Disordered" evidence="1">
    <location>
        <begin position="45"/>
        <end position="66"/>
    </location>
</feature>
<sequence length="66" mass="7307">MRTTVNLDDALLEHAQALTGVQERSALLREALNALIQRENARRLAQLGGSQPDLSPISRRRNSVKS</sequence>
<keyword evidence="3" id="KW-1185">Reference proteome</keyword>
<evidence type="ECO:0000313" key="2">
    <source>
        <dbReference type="EMBL" id="KVW92744.1"/>
    </source>
</evidence>
<dbReference type="Pfam" id="PF09957">
    <property type="entry name" value="VapB_antitoxin"/>
    <property type="match status" value="1"/>
</dbReference>
<gene>
    <name evidence="2" type="ORF">ABW22_15335</name>
</gene>
<evidence type="ECO:0000256" key="1">
    <source>
        <dbReference type="SAM" id="MobiDB-lite"/>
    </source>
</evidence>
<dbReference type="AlphaFoldDB" id="A0A125BBL6"/>
<evidence type="ECO:0000313" key="3">
    <source>
        <dbReference type="Proteomes" id="UP000064243"/>
    </source>
</evidence>
<dbReference type="PATRIC" id="fig|36861.3.peg.2914"/>
<name>A0A125BBL6_THIDE</name>
<dbReference type="InterPro" id="IPR019239">
    <property type="entry name" value="VapB_antitoxin"/>
</dbReference>
<comment type="caution">
    <text evidence="2">The sequence shown here is derived from an EMBL/GenBank/DDBJ whole genome shotgun (WGS) entry which is preliminary data.</text>
</comment>
<dbReference type="Proteomes" id="UP000064243">
    <property type="component" value="Unassembled WGS sequence"/>
</dbReference>
<protein>
    <submittedName>
        <fullName evidence="2">Antitoxin</fullName>
    </submittedName>
</protein>
<accession>A0A125BBL6</accession>
<dbReference type="OrthoDB" id="332069at2"/>